<name>A0A2H0LQU4_9BACT</name>
<dbReference type="PRINTS" id="PR01050">
    <property type="entry name" value="PYRUVTKNASE"/>
</dbReference>
<evidence type="ECO:0000256" key="8">
    <source>
        <dbReference type="ARBA" id="ARBA00022840"/>
    </source>
</evidence>
<keyword evidence="7 13" id="KW-0418">Kinase</keyword>
<evidence type="ECO:0000256" key="1">
    <source>
        <dbReference type="ARBA" id="ARBA00004997"/>
    </source>
</evidence>
<feature type="domain" description="Pyruvate kinase C-terminal" evidence="15">
    <location>
        <begin position="353"/>
        <end position="408"/>
    </location>
</feature>
<dbReference type="InterPro" id="IPR040442">
    <property type="entry name" value="Pyrv_kinase-like_dom_sf"/>
</dbReference>
<dbReference type="InterPro" id="IPR015813">
    <property type="entry name" value="Pyrv/PenolPyrv_kinase-like_dom"/>
</dbReference>
<dbReference type="InterPro" id="IPR036918">
    <property type="entry name" value="Pyrv_Knase_C_sf"/>
</dbReference>
<dbReference type="UniPathway" id="UPA00109">
    <property type="reaction ID" value="UER00188"/>
</dbReference>
<dbReference type="NCBIfam" id="TIGR01064">
    <property type="entry name" value="pyruv_kin"/>
    <property type="match status" value="1"/>
</dbReference>
<evidence type="ECO:0000256" key="11">
    <source>
        <dbReference type="ARBA" id="ARBA00023317"/>
    </source>
</evidence>
<keyword evidence="6" id="KW-0547">Nucleotide-binding</keyword>
<keyword evidence="8" id="KW-0067">ATP-binding</keyword>
<keyword evidence="9 13" id="KW-0460">Magnesium</keyword>
<dbReference type="Proteomes" id="UP000230859">
    <property type="component" value="Unassembled WGS sequence"/>
</dbReference>
<organism evidence="16 17">
    <name type="scientific">Candidatus Abzuiibacterium crystallinum</name>
    <dbReference type="NCBI Taxonomy" id="1974748"/>
    <lineage>
        <taxon>Bacteria</taxon>
        <taxon>Pseudomonadati</taxon>
        <taxon>Candidatus Omnitrophota</taxon>
        <taxon>Candidatus Abzuiibacterium</taxon>
    </lineage>
</organism>
<evidence type="ECO:0000256" key="12">
    <source>
        <dbReference type="NCBIfam" id="TIGR01064"/>
    </source>
</evidence>
<accession>A0A2H0LQU4</accession>
<proteinExistence type="inferred from homology"/>
<dbReference type="Gene3D" id="3.20.20.60">
    <property type="entry name" value="Phosphoenolpyruvate-binding domains"/>
    <property type="match status" value="1"/>
</dbReference>
<dbReference type="PANTHER" id="PTHR11817">
    <property type="entry name" value="PYRUVATE KINASE"/>
    <property type="match status" value="1"/>
</dbReference>
<dbReference type="GO" id="GO:0004743">
    <property type="term" value="F:pyruvate kinase activity"/>
    <property type="evidence" value="ECO:0007669"/>
    <property type="project" value="UniProtKB-UniRule"/>
</dbReference>
<evidence type="ECO:0000256" key="10">
    <source>
        <dbReference type="ARBA" id="ARBA00023152"/>
    </source>
</evidence>
<keyword evidence="4 13" id="KW-0808">Transferase</keyword>
<evidence type="ECO:0000256" key="4">
    <source>
        <dbReference type="ARBA" id="ARBA00022679"/>
    </source>
</evidence>
<dbReference type="AlphaFoldDB" id="A0A2H0LQU4"/>
<dbReference type="InterPro" id="IPR015793">
    <property type="entry name" value="Pyrv_Knase_brl"/>
</dbReference>
<dbReference type="Gene3D" id="3.40.1380.20">
    <property type="entry name" value="Pyruvate kinase, C-terminal domain"/>
    <property type="match status" value="1"/>
</dbReference>
<evidence type="ECO:0000256" key="5">
    <source>
        <dbReference type="ARBA" id="ARBA00022723"/>
    </source>
</evidence>
<sequence length="408" mass="44569">MRRVKIVATVGPACSDTKILAALLREGADVLRINASHTTPEGLREWIHKIREAAEIVQKNISILVDLQGPRVRTGRIKKGRIVLKPKTQINIRIGPDIGSNSEIVTPCREFSRMIRAGDRVLLDNGVMELEAQFVEPECVQCRVITGGVLGENKGINLPNAPVTLPALTTKDLADLKIAEELNVDYVALSFVRSEEDVLTIKQWLEKAGKNIPVIAKIEKPRAVNRIQQILEHTDAVMIARGDLGIEMGVEKIPAIQKRLIKFANDRKVPIITATQMLESMMHCPRPTRAEASDVANAVFDGTDAVMLSGETAIGKYPVEAVRTMSRIILEAESHVKESPENGQQATKGSELDAIVRAAKDAAHYLKAEAIVVFTVSGKTAVHISKLGSDLPIIVLTPSKEVQARLAL</sequence>
<evidence type="ECO:0000256" key="7">
    <source>
        <dbReference type="ARBA" id="ARBA00022777"/>
    </source>
</evidence>
<dbReference type="Pfam" id="PF00224">
    <property type="entry name" value="PK"/>
    <property type="match status" value="1"/>
</dbReference>
<dbReference type="InterPro" id="IPR015795">
    <property type="entry name" value="Pyrv_Knase_C"/>
</dbReference>
<reference evidence="16 17" key="1">
    <citation type="submission" date="2017-09" db="EMBL/GenBank/DDBJ databases">
        <title>Depth-based differentiation of microbial function through sediment-hosted aquifers and enrichment of novel symbionts in the deep terrestrial subsurface.</title>
        <authorList>
            <person name="Probst A.J."/>
            <person name="Ladd B."/>
            <person name="Jarett J.K."/>
            <person name="Geller-Mcgrath D.E."/>
            <person name="Sieber C.M."/>
            <person name="Emerson J.B."/>
            <person name="Anantharaman K."/>
            <person name="Thomas B.C."/>
            <person name="Malmstrom R."/>
            <person name="Stieglmeier M."/>
            <person name="Klingl A."/>
            <person name="Woyke T."/>
            <person name="Ryan C.M."/>
            <person name="Banfield J.F."/>
        </authorList>
    </citation>
    <scope>NUCLEOTIDE SEQUENCE [LARGE SCALE GENOMIC DNA]</scope>
    <source>
        <strain evidence="16">CG11_big_fil_rev_8_21_14_0_20_45_26</strain>
    </source>
</reference>
<keyword evidence="10 13" id="KW-0324">Glycolysis</keyword>
<dbReference type="SUPFAM" id="SSF51621">
    <property type="entry name" value="Phosphoenolpyruvate/pyruvate domain"/>
    <property type="match status" value="1"/>
</dbReference>
<comment type="catalytic activity">
    <reaction evidence="13">
        <text>pyruvate + ATP = phosphoenolpyruvate + ADP + H(+)</text>
        <dbReference type="Rhea" id="RHEA:18157"/>
        <dbReference type="ChEBI" id="CHEBI:15361"/>
        <dbReference type="ChEBI" id="CHEBI:15378"/>
        <dbReference type="ChEBI" id="CHEBI:30616"/>
        <dbReference type="ChEBI" id="CHEBI:58702"/>
        <dbReference type="ChEBI" id="CHEBI:456216"/>
        <dbReference type="EC" id="2.7.1.40"/>
    </reaction>
</comment>
<feature type="domain" description="Pyruvate kinase barrel" evidence="14">
    <location>
        <begin position="1"/>
        <end position="322"/>
    </location>
</feature>
<protein>
    <recommendedName>
        <fullName evidence="3 12">Pyruvate kinase</fullName>
        <ecNumber evidence="3 12">2.7.1.40</ecNumber>
    </recommendedName>
</protein>
<comment type="caution">
    <text evidence="16">The sequence shown here is derived from an EMBL/GenBank/DDBJ whole genome shotgun (WGS) entry which is preliminary data.</text>
</comment>
<keyword evidence="5" id="KW-0479">Metal-binding</keyword>
<dbReference type="GO" id="GO:0005524">
    <property type="term" value="F:ATP binding"/>
    <property type="evidence" value="ECO:0007669"/>
    <property type="project" value="UniProtKB-KW"/>
</dbReference>
<evidence type="ECO:0000256" key="6">
    <source>
        <dbReference type="ARBA" id="ARBA00022741"/>
    </source>
</evidence>
<dbReference type="Pfam" id="PF02887">
    <property type="entry name" value="PK_C"/>
    <property type="match status" value="1"/>
</dbReference>
<evidence type="ECO:0000259" key="14">
    <source>
        <dbReference type="Pfam" id="PF00224"/>
    </source>
</evidence>
<comment type="similarity">
    <text evidence="2 13">Belongs to the pyruvate kinase family.</text>
</comment>
<gene>
    <name evidence="16" type="primary">pyk</name>
    <name evidence="16" type="ORF">COV74_03620</name>
</gene>
<dbReference type="GO" id="GO:0016301">
    <property type="term" value="F:kinase activity"/>
    <property type="evidence" value="ECO:0007669"/>
    <property type="project" value="UniProtKB-KW"/>
</dbReference>
<dbReference type="InterPro" id="IPR001697">
    <property type="entry name" value="Pyr_Knase"/>
</dbReference>
<keyword evidence="11 16" id="KW-0670">Pyruvate</keyword>
<dbReference type="InterPro" id="IPR011037">
    <property type="entry name" value="Pyrv_Knase-like_insert_dom_sf"/>
</dbReference>
<evidence type="ECO:0000256" key="13">
    <source>
        <dbReference type="RuleBase" id="RU000504"/>
    </source>
</evidence>
<dbReference type="NCBIfam" id="NF004491">
    <property type="entry name" value="PRK05826.1"/>
    <property type="match status" value="1"/>
</dbReference>
<dbReference type="Gene3D" id="2.40.33.10">
    <property type="entry name" value="PK beta-barrel domain-like"/>
    <property type="match status" value="1"/>
</dbReference>
<dbReference type="GO" id="GO:0030955">
    <property type="term" value="F:potassium ion binding"/>
    <property type="evidence" value="ECO:0007669"/>
    <property type="project" value="UniProtKB-UniRule"/>
</dbReference>
<evidence type="ECO:0000259" key="15">
    <source>
        <dbReference type="Pfam" id="PF02887"/>
    </source>
</evidence>
<evidence type="ECO:0000256" key="9">
    <source>
        <dbReference type="ARBA" id="ARBA00022842"/>
    </source>
</evidence>
<evidence type="ECO:0000313" key="17">
    <source>
        <dbReference type="Proteomes" id="UP000230859"/>
    </source>
</evidence>
<dbReference type="GO" id="GO:0000287">
    <property type="term" value="F:magnesium ion binding"/>
    <property type="evidence" value="ECO:0007669"/>
    <property type="project" value="UniProtKB-UniRule"/>
</dbReference>
<evidence type="ECO:0000256" key="2">
    <source>
        <dbReference type="ARBA" id="ARBA00008663"/>
    </source>
</evidence>
<feature type="non-terminal residue" evidence="16">
    <location>
        <position position="408"/>
    </location>
</feature>
<dbReference type="EC" id="2.7.1.40" evidence="3 12"/>
<comment type="pathway">
    <text evidence="1 13">Carbohydrate degradation; glycolysis; pyruvate from D-glyceraldehyde 3-phosphate: step 5/5.</text>
</comment>
<dbReference type="InterPro" id="IPR015806">
    <property type="entry name" value="Pyrv_Knase_insert_dom_sf"/>
</dbReference>
<dbReference type="EMBL" id="PCVY01000036">
    <property type="protein sequence ID" value="PIQ86721.1"/>
    <property type="molecule type" value="Genomic_DNA"/>
</dbReference>
<evidence type="ECO:0000313" key="16">
    <source>
        <dbReference type="EMBL" id="PIQ86721.1"/>
    </source>
</evidence>
<evidence type="ECO:0000256" key="3">
    <source>
        <dbReference type="ARBA" id="ARBA00012142"/>
    </source>
</evidence>
<dbReference type="SUPFAM" id="SSF50800">
    <property type="entry name" value="PK beta-barrel domain-like"/>
    <property type="match status" value="1"/>
</dbReference>
<dbReference type="SUPFAM" id="SSF52935">
    <property type="entry name" value="PK C-terminal domain-like"/>
    <property type="match status" value="1"/>
</dbReference>